<dbReference type="Pfam" id="PF07796">
    <property type="entry name" value="DUF1638"/>
    <property type="match status" value="1"/>
</dbReference>
<evidence type="ECO:0000313" key="2">
    <source>
        <dbReference type="EMBL" id="MCR6544263.1"/>
    </source>
</evidence>
<reference evidence="2 3" key="1">
    <citation type="submission" date="2022-08" db="EMBL/GenBank/DDBJ databases">
        <title>Proteogenomics of the novel Dehalobacterium formicoaceticum strain EZ94 highlights a key role of methyltransferases during anaerobic dichloromethane degradation.</title>
        <authorList>
            <person name="Wasmund K."/>
        </authorList>
    </citation>
    <scope>NUCLEOTIDE SEQUENCE [LARGE SCALE GENOMIC DNA]</scope>
    <source>
        <strain evidence="2 3">EZ94</strain>
    </source>
</reference>
<proteinExistence type="predicted"/>
<evidence type="ECO:0000259" key="1">
    <source>
        <dbReference type="Pfam" id="PF07796"/>
    </source>
</evidence>
<protein>
    <submittedName>
        <fullName evidence="2">DUF1638 domain-containing protein</fullName>
    </submittedName>
</protein>
<comment type="caution">
    <text evidence="2">The sequence shown here is derived from an EMBL/GenBank/DDBJ whole genome shotgun (WGS) entry which is preliminary data.</text>
</comment>
<dbReference type="RefSeq" id="WP_089609752.1">
    <property type="nucleotide sequence ID" value="NZ_CP022121.1"/>
</dbReference>
<keyword evidence="3" id="KW-1185">Reference proteome</keyword>
<gene>
    <name evidence="2" type="ORF">NVS47_01830</name>
</gene>
<dbReference type="InterPro" id="IPR012437">
    <property type="entry name" value="DUF1638"/>
</dbReference>
<accession>A0ABT1Y082</accession>
<feature type="domain" description="DUF1638" evidence="1">
    <location>
        <begin position="31"/>
        <end position="194"/>
    </location>
</feature>
<sequence>MKAVICACRTIEDELNFVLQENKIDFPVIYMEAGLHDDPEKLKSVLQNTIDRIENIDYILLGYALCGNGLIGLSSKKAALVLPQYHDCVAMFLGSDERYRANLGTEMAALFITGGSMRHFNPKYTFYEKMIPRLGEKKALRYSQLVFQNYKRFALVETGAFSAEPLFQEMKDQAEFFNLETHRMKGTVDIFRKLVLGQWDEHFQIVPPGQKIQIWNLSSNIDNKIMPGL</sequence>
<organism evidence="2 3">
    <name type="scientific">Dehalobacterium formicoaceticum</name>
    <dbReference type="NCBI Taxonomy" id="51515"/>
    <lineage>
        <taxon>Bacteria</taxon>
        <taxon>Bacillati</taxon>
        <taxon>Bacillota</taxon>
        <taxon>Clostridia</taxon>
        <taxon>Eubacteriales</taxon>
        <taxon>Peptococcaceae</taxon>
        <taxon>Dehalobacterium</taxon>
    </lineage>
</organism>
<dbReference type="EMBL" id="JANPWE010000001">
    <property type="protein sequence ID" value="MCR6544263.1"/>
    <property type="molecule type" value="Genomic_DNA"/>
</dbReference>
<name>A0ABT1Y082_9FIRM</name>
<dbReference type="Proteomes" id="UP001524944">
    <property type="component" value="Unassembled WGS sequence"/>
</dbReference>
<evidence type="ECO:0000313" key="3">
    <source>
        <dbReference type="Proteomes" id="UP001524944"/>
    </source>
</evidence>